<evidence type="ECO:0000256" key="1">
    <source>
        <dbReference type="ARBA" id="ARBA00004123"/>
    </source>
</evidence>
<sequence>MKIPKKLNNIKIKYLDILKVLRINKESSNQNLDEVIQNTDNLLTQVENPSELVLDAKVSYESTSQASTIFLKNCMEDKITTEQFVSFYGKKQMKEYVKFMHRKFYGVNFLEKFNLFTIEKVRTQRTQGIIRRSQRTDPKTPDLAIEITEDENQLNVVKKIKKILREYEEIDYFTLVLDPHSFSRTIENLFYLSFAVKMQQVFLKMNDNKLLVVKENETDDDLLSHLIVSIEFNEYRKLIKNLNIKEPMIK</sequence>
<dbReference type="EMBL" id="KK365135">
    <property type="protein sequence ID" value="KCZ81930.1"/>
    <property type="molecule type" value="Genomic_DNA"/>
</dbReference>
<evidence type="ECO:0000313" key="10">
    <source>
        <dbReference type="Proteomes" id="UP000030655"/>
    </source>
</evidence>
<keyword evidence="5 7" id="KW-0234">DNA repair</keyword>
<dbReference type="HOGENOM" id="CLU_096549_0_0_1"/>
<reference evidence="10" key="1">
    <citation type="submission" date="2013-02" db="EMBL/GenBank/DDBJ databases">
        <authorList>
            <consortium name="The Broad Institute Genome Sequencing Platform"/>
            <person name="Cuomo C."/>
            <person name="Becnel J."/>
            <person name="Sanscrainte N."/>
            <person name="Walker B."/>
            <person name="Young S.K."/>
            <person name="Zeng Q."/>
            <person name="Gargeya S."/>
            <person name="Fitzgerald M."/>
            <person name="Haas B."/>
            <person name="Abouelleil A."/>
            <person name="Alvarado L."/>
            <person name="Arachchi H.M."/>
            <person name="Berlin A.M."/>
            <person name="Chapman S.B."/>
            <person name="Dewar J."/>
            <person name="Goldberg J."/>
            <person name="Griggs A."/>
            <person name="Gujja S."/>
            <person name="Hansen M."/>
            <person name="Howarth C."/>
            <person name="Imamovic A."/>
            <person name="Larimer J."/>
            <person name="McCowan C."/>
            <person name="Murphy C."/>
            <person name="Neiman D."/>
            <person name="Pearson M."/>
            <person name="Priest M."/>
            <person name="Roberts A."/>
            <person name="Saif S."/>
            <person name="Shea T."/>
            <person name="Sisk P."/>
            <person name="Sykes S."/>
            <person name="Wortman J."/>
            <person name="Nusbaum C."/>
            <person name="Birren B."/>
        </authorList>
    </citation>
    <scope>NUCLEOTIDE SEQUENCE [LARGE SCALE GENOMIC DNA]</scope>
    <source>
        <strain evidence="10">PRA339</strain>
    </source>
</reference>
<comment type="subcellular location">
    <subcellularLocation>
        <location evidence="1 7">Nucleus</location>
    </subcellularLocation>
</comment>
<dbReference type="PANTHER" id="PTHR16140:SF0">
    <property type="entry name" value="NON-STRUCTURAL MAINTENANCE OF CHROMOSOMES ELEMENT 4"/>
    <property type="match status" value="1"/>
</dbReference>
<keyword evidence="6 7" id="KW-0539">Nucleus</keyword>
<dbReference type="AlphaFoldDB" id="A0A059F403"/>
<keyword evidence="4 7" id="KW-0233">DNA recombination</keyword>
<evidence type="ECO:0000259" key="8">
    <source>
        <dbReference type="Pfam" id="PF08743"/>
    </source>
</evidence>
<dbReference type="Proteomes" id="UP000030655">
    <property type="component" value="Unassembled WGS sequence"/>
</dbReference>
<reference evidence="9 10" key="2">
    <citation type="submission" date="2014-03" db="EMBL/GenBank/DDBJ databases">
        <title>The Genome Sequence of Anncaliia algerae insect isolate PRA339.</title>
        <authorList>
            <consortium name="The Broad Institute Genome Sequencing Platform"/>
            <consortium name="The Broad Institute Genome Sequencing Center for Infectious Disease"/>
            <person name="Cuomo C."/>
            <person name="Becnel J."/>
            <person name="Sanscrainte N."/>
            <person name="Walker B."/>
            <person name="Young S.K."/>
            <person name="Zeng Q."/>
            <person name="Gargeya S."/>
            <person name="Fitzgerald M."/>
            <person name="Haas B."/>
            <person name="Abouelleil A."/>
            <person name="Alvarado L."/>
            <person name="Arachchi H.M."/>
            <person name="Berlin A.M."/>
            <person name="Chapman S.B."/>
            <person name="Dewar J."/>
            <person name="Goldberg J."/>
            <person name="Griggs A."/>
            <person name="Gujja S."/>
            <person name="Hansen M."/>
            <person name="Howarth C."/>
            <person name="Imamovic A."/>
            <person name="Larimer J."/>
            <person name="McCowan C."/>
            <person name="Murphy C."/>
            <person name="Neiman D."/>
            <person name="Pearson M."/>
            <person name="Priest M."/>
            <person name="Roberts A."/>
            <person name="Saif S."/>
            <person name="Shea T."/>
            <person name="Sisk P."/>
            <person name="Sykes S."/>
            <person name="Wortman J."/>
            <person name="Nusbaum C."/>
            <person name="Birren B."/>
        </authorList>
    </citation>
    <scope>NUCLEOTIDE SEQUENCE [LARGE SCALE GENOMIC DNA]</scope>
    <source>
        <strain evidence="9 10">PRA339</strain>
    </source>
</reference>
<comment type="subunit">
    <text evidence="7">Component of the SMC5-SMC6 complex.</text>
</comment>
<dbReference type="Pfam" id="PF08743">
    <property type="entry name" value="Nse4_C"/>
    <property type="match status" value="1"/>
</dbReference>
<feature type="domain" description="Non-structural maintenance of chromosome element 4 C-terminal" evidence="8">
    <location>
        <begin position="170"/>
        <end position="249"/>
    </location>
</feature>
<evidence type="ECO:0000256" key="5">
    <source>
        <dbReference type="ARBA" id="ARBA00023204"/>
    </source>
</evidence>
<comment type="function">
    <text evidence="7">Component of the SMC5-SMC6 complex, that promotes sister chromatid alignment after DNA damage and facilitates double-stranded DNA breaks (DSBs) repair via homologous recombination between sister chromatids.</text>
</comment>
<name>A0A059F403_9MICR</name>
<gene>
    <name evidence="9" type="ORF">H312_00691</name>
</gene>
<keyword evidence="3 7" id="KW-0227">DNA damage</keyword>
<dbReference type="InterPro" id="IPR027786">
    <property type="entry name" value="Nse4/EID"/>
</dbReference>
<organism evidence="9 10">
    <name type="scientific">Anncaliia algerae PRA339</name>
    <dbReference type="NCBI Taxonomy" id="1288291"/>
    <lineage>
        <taxon>Eukaryota</taxon>
        <taxon>Fungi</taxon>
        <taxon>Fungi incertae sedis</taxon>
        <taxon>Microsporidia</taxon>
        <taxon>Tubulinosematoidea</taxon>
        <taxon>Tubulinosematidae</taxon>
        <taxon>Anncaliia</taxon>
    </lineage>
</organism>
<evidence type="ECO:0000256" key="7">
    <source>
        <dbReference type="RuleBase" id="RU365071"/>
    </source>
</evidence>
<dbReference type="GO" id="GO:0006281">
    <property type="term" value="P:DNA repair"/>
    <property type="evidence" value="ECO:0007669"/>
    <property type="project" value="UniProtKB-UniRule"/>
</dbReference>
<dbReference type="InterPro" id="IPR014854">
    <property type="entry name" value="Nse4_C"/>
</dbReference>
<dbReference type="OrthoDB" id="361242at2759"/>
<evidence type="ECO:0000256" key="6">
    <source>
        <dbReference type="ARBA" id="ARBA00023242"/>
    </source>
</evidence>
<evidence type="ECO:0000256" key="3">
    <source>
        <dbReference type="ARBA" id="ARBA00022763"/>
    </source>
</evidence>
<accession>A0A059F403</accession>
<dbReference type="GO" id="GO:0006310">
    <property type="term" value="P:DNA recombination"/>
    <property type="evidence" value="ECO:0007669"/>
    <property type="project" value="UniProtKB-UniRule"/>
</dbReference>
<comment type="similarity">
    <text evidence="2 7">Belongs to the NSE4 family.</text>
</comment>
<evidence type="ECO:0000256" key="2">
    <source>
        <dbReference type="ARBA" id="ARBA00008997"/>
    </source>
</evidence>
<proteinExistence type="inferred from homology"/>
<dbReference type="GO" id="GO:0005634">
    <property type="term" value="C:nucleus"/>
    <property type="evidence" value="ECO:0007669"/>
    <property type="project" value="UniProtKB-SubCell"/>
</dbReference>
<keyword evidence="10" id="KW-1185">Reference proteome</keyword>
<dbReference type="GO" id="GO:0030915">
    <property type="term" value="C:Smc5-Smc6 complex"/>
    <property type="evidence" value="ECO:0007669"/>
    <property type="project" value="UniProtKB-UniRule"/>
</dbReference>
<dbReference type="PANTHER" id="PTHR16140">
    <property type="entry name" value="NON-STRUCTURAL MAINTENANCE OF CHROMOSOMES ELEMENT 4"/>
    <property type="match status" value="1"/>
</dbReference>
<protein>
    <recommendedName>
        <fullName evidence="7">Non-structural maintenance of chromosomes element 4</fullName>
    </recommendedName>
</protein>
<dbReference type="VEuPathDB" id="MicrosporidiaDB:H312_00691"/>
<evidence type="ECO:0000256" key="4">
    <source>
        <dbReference type="ARBA" id="ARBA00023172"/>
    </source>
</evidence>
<dbReference type="STRING" id="1288291.A0A059F403"/>
<evidence type="ECO:0000313" key="9">
    <source>
        <dbReference type="EMBL" id="KCZ81930.1"/>
    </source>
</evidence>